<dbReference type="AlphaFoldDB" id="A0A699I7R8"/>
<keyword evidence="1" id="KW-0175">Coiled coil</keyword>
<accession>A0A699I7R8</accession>
<evidence type="ECO:0000256" key="1">
    <source>
        <dbReference type="SAM" id="Coils"/>
    </source>
</evidence>
<sequence length="818" mass="93017">MVAASRVPMLKSGEYKIWRMRIEQCIQMIDYALWEVIENGATLPKTKVMEGVITTMLITTADEKAQRRLEKNKADLDIMSMDDLYNNLKVYEPEVKGMSSSNSSTQNMAFVSSSNNDTISTNGAINTAQAVNIAQAVNTAYGVFTASTQVNAAYSTNTNNLSDVVICAFFASQPNSPQLLHEDLQQIHPYDMEEMYLRWQMAMLTMRAKRFLKNTGRKLTVNDNETIGFDKSKVECYNCHKRRNFARKCRAPRNQDNKNKESSRRSVPVETSTSIAFVSCDGLGGYDWSDQAEKEPNYALMAFSSSNSGSWDDCNYHQKQCQNYRMVKPVWKNAQSVNHQNFAKKTHPCATNNMVPREVLMKSVLVSINIIRQNISKTAVLVRTARQVNAAHSKTIVNAARPMSYLSKTAHSTVKRPIHKNTTFKNTQLHALIDDKEIIITKSSVRRDLRLEDEEGVDCLHNSTIFEQLTLMGFFIISSIAVQTPGRGISNLLAVGTTFTGSGNLYCQWEFSPGKTMGDTIAQTRFESVSKHSSDSRLKTNTTQHNEIATQQKKIASLKRRVKQLEKKNRSKTHRLKRLYKVGLTARVESSRDEESLGNDASKQGGLMLFMQIKKLPWLVFNMMLTKEMFDVDALNVINTAKLIIDATQVSAAGDIVSTASIPVSAASAATTDDIQAKINDDHQLAERMQAQEQEELSMEEKATLFQHLLEKRRKHFAAKRAEEKRNKPPTKAQQRKIMCTYLKNMEGYKLEDLKLKKFDSIQEMFNRAFKRIYMLVEKKYPLIPPTLSMMLEKKLQIDYESKMAYQLLKFIKKQFKK</sequence>
<name>A0A699I7R8_TANCI</name>
<reference evidence="2" key="1">
    <citation type="journal article" date="2019" name="Sci. Rep.">
        <title>Draft genome of Tanacetum cinerariifolium, the natural source of mosquito coil.</title>
        <authorList>
            <person name="Yamashiro T."/>
            <person name="Shiraishi A."/>
            <person name="Satake H."/>
            <person name="Nakayama K."/>
        </authorList>
    </citation>
    <scope>NUCLEOTIDE SEQUENCE</scope>
</reference>
<proteinExistence type="predicted"/>
<gene>
    <name evidence="2" type="ORF">Tci_496261</name>
</gene>
<protein>
    <submittedName>
        <fullName evidence="2">Uncharacterized protein</fullName>
    </submittedName>
</protein>
<organism evidence="2">
    <name type="scientific">Tanacetum cinerariifolium</name>
    <name type="common">Dalmatian daisy</name>
    <name type="synonym">Chrysanthemum cinerariifolium</name>
    <dbReference type="NCBI Taxonomy" id="118510"/>
    <lineage>
        <taxon>Eukaryota</taxon>
        <taxon>Viridiplantae</taxon>
        <taxon>Streptophyta</taxon>
        <taxon>Embryophyta</taxon>
        <taxon>Tracheophyta</taxon>
        <taxon>Spermatophyta</taxon>
        <taxon>Magnoliopsida</taxon>
        <taxon>eudicotyledons</taxon>
        <taxon>Gunneridae</taxon>
        <taxon>Pentapetalae</taxon>
        <taxon>asterids</taxon>
        <taxon>campanulids</taxon>
        <taxon>Asterales</taxon>
        <taxon>Asteraceae</taxon>
        <taxon>Asteroideae</taxon>
        <taxon>Anthemideae</taxon>
        <taxon>Anthemidinae</taxon>
        <taxon>Tanacetum</taxon>
    </lineage>
</organism>
<dbReference type="EMBL" id="BKCJ010256264">
    <property type="protein sequence ID" value="GEZ24288.1"/>
    <property type="molecule type" value="Genomic_DNA"/>
</dbReference>
<comment type="caution">
    <text evidence="2">The sequence shown here is derived from an EMBL/GenBank/DDBJ whole genome shotgun (WGS) entry which is preliminary data.</text>
</comment>
<evidence type="ECO:0000313" key="2">
    <source>
        <dbReference type="EMBL" id="GEZ24288.1"/>
    </source>
</evidence>
<feature type="coiled-coil region" evidence="1">
    <location>
        <begin position="548"/>
        <end position="582"/>
    </location>
</feature>